<reference evidence="2" key="1">
    <citation type="submission" date="2017-05" db="UniProtKB">
        <authorList>
            <consortium name="EnsemblMetazoa"/>
        </authorList>
    </citation>
    <scope>IDENTIFICATION</scope>
</reference>
<evidence type="ECO:0000256" key="1">
    <source>
        <dbReference type="SAM" id="MobiDB-lite"/>
    </source>
</evidence>
<evidence type="ECO:0008006" key="3">
    <source>
        <dbReference type="Google" id="ProtNLM"/>
    </source>
</evidence>
<evidence type="ECO:0000313" key="2">
    <source>
        <dbReference type="EnsemblMetazoa" id="Aqu2.1.15053_001"/>
    </source>
</evidence>
<dbReference type="EnsemblMetazoa" id="Aqu2.1.15053_001">
    <property type="protein sequence ID" value="Aqu2.1.15053_001"/>
    <property type="gene ID" value="Aqu2.1.15053"/>
</dbReference>
<sequence length="99" mass="11249">MEKAFHDLLLEANISITTIEILKDEQIKDEQILTLDTFLSLELDHFTSLNKRIKIGQHALLLRLWHKTSGAMERPIPSHKLRSPSPFSSASSQSVQQGQ</sequence>
<feature type="compositionally biased region" description="Low complexity" evidence="1">
    <location>
        <begin position="83"/>
        <end position="99"/>
    </location>
</feature>
<proteinExistence type="predicted"/>
<name>A0A1X7TJS8_AMPQE</name>
<dbReference type="AlphaFoldDB" id="A0A1X7TJS8"/>
<protein>
    <recommendedName>
        <fullName evidence="3">SAM domain-containing protein</fullName>
    </recommendedName>
</protein>
<organism evidence="2">
    <name type="scientific">Amphimedon queenslandica</name>
    <name type="common">Sponge</name>
    <dbReference type="NCBI Taxonomy" id="400682"/>
    <lineage>
        <taxon>Eukaryota</taxon>
        <taxon>Metazoa</taxon>
        <taxon>Porifera</taxon>
        <taxon>Demospongiae</taxon>
        <taxon>Heteroscleromorpha</taxon>
        <taxon>Haplosclerida</taxon>
        <taxon>Niphatidae</taxon>
        <taxon>Amphimedon</taxon>
    </lineage>
</organism>
<dbReference type="InParanoid" id="A0A1X7TJS8"/>
<accession>A0A1X7TJS8</accession>
<feature type="region of interest" description="Disordered" evidence="1">
    <location>
        <begin position="73"/>
        <end position="99"/>
    </location>
</feature>